<evidence type="ECO:0000256" key="5">
    <source>
        <dbReference type="ARBA" id="ARBA00047925"/>
    </source>
</evidence>
<keyword evidence="6" id="KW-0963">Cytoplasm</keyword>
<comment type="cofactor">
    <cofactor evidence="6">
        <name>a divalent metal cation</name>
        <dbReference type="ChEBI" id="CHEBI:60240"/>
    </cofactor>
</comment>
<evidence type="ECO:0000256" key="3">
    <source>
        <dbReference type="ARBA" id="ARBA00022857"/>
    </source>
</evidence>
<sequence>MSGLFMTLRVGLFVNKEKRGAHELLVELLEYFKKHGVSFLLEESTARLVGREGLSLSRLSQEVDLILAAGGDGTIIRIAHEIFPSQVPILGVNTGSLGFLTAVGREEILPELPKILTGRFRKSPRMVLKAVGSAYGKDFEIPCSLNDIVLFRGAYSHMTMIDVFAQGKLVTEYQADGVVVSTPTGSTAYALSTGGPIVVPESKVFTLNPICPHTLTNRSLVFAEEVVLRFSIPLGGRPVRLEYDGVAYGDLHPGDWIQIEARSERVVLGFLKERDFFEILRKKLRWSGTAVEE</sequence>
<evidence type="ECO:0000256" key="6">
    <source>
        <dbReference type="HAMAP-Rule" id="MF_00361"/>
    </source>
</evidence>
<comment type="caution">
    <text evidence="6">Lacks conserved residue(s) required for the propagation of feature annotation.</text>
</comment>
<dbReference type="Pfam" id="PF20143">
    <property type="entry name" value="NAD_kinase_C"/>
    <property type="match status" value="1"/>
</dbReference>
<dbReference type="Gene3D" id="3.40.50.10330">
    <property type="entry name" value="Probable inorganic polyphosphate/atp-NAD kinase, domain 1"/>
    <property type="match status" value="1"/>
</dbReference>
<evidence type="ECO:0000313" key="7">
    <source>
        <dbReference type="EMBL" id="QSR87481.1"/>
    </source>
</evidence>
<gene>
    <name evidence="6" type="primary">nadK</name>
    <name evidence="7" type="ORF">EM20IM_03940</name>
</gene>
<dbReference type="InterPro" id="IPR016064">
    <property type="entry name" value="NAD/diacylglycerol_kinase_sf"/>
</dbReference>
<keyword evidence="4 6" id="KW-0520">NAD</keyword>
<feature type="binding site" evidence="6">
    <location>
        <position position="157"/>
    </location>
    <ligand>
        <name>NAD(+)</name>
        <dbReference type="ChEBI" id="CHEBI:57540"/>
    </ligand>
</feature>
<dbReference type="InterPro" id="IPR002504">
    <property type="entry name" value="NADK"/>
</dbReference>
<dbReference type="PANTHER" id="PTHR20275:SF0">
    <property type="entry name" value="NAD KINASE"/>
    <property type="match status" value="1"/>
</dbReference>
<evidence type="ECO:0000256" key="2">
    <source>
        <dbReference type="ARBA" id="ARBA00022777"/>
    </source>
</evidence>
<dbReference type="Pfam" id="PF01513">
    <property type="entry name" value="NAD_kinase"/>
    <property type="match status" value="1"/>
</dbReference>
<organism evidence="7 8">
    <name type="scientific">Candidatus Methylacidiphilum infernorum</name>
    <dbReference type="NCBI Taxonomy" id="511746"/>
    <lineage>
        <taxon>Bacteria</taxon>
        <taxon>Pseudomonadati</taxon>
        <taxon>Verrucomicrobiota</taxon>
        <taxon>Methylacidiphilae</taxon>
        <taxon>Methylacidiphilales</taxon>
        <taxon>Methylacidiphilaceae</taxon>
        <taxon>Methylacidiphilum (ex Ratnadevi et al. 2023)</taxon>
    </lineage>
</organism>
<keyword evidence="8" id="KW-1185">Reference proteome</keyword>
<feature type="binding site" evidence="6">
    <location>
        <position position="176"/>
    </location>
    <ligand>
        <name>NAD(+)</name>
        <dbReference type="ChEBI" id="CHEBI:57540"/>
    </ligand>
</feature>
<dbReference type="InterPro" id="IPR017437">
    <property type="entry name" value="ATP-NAD_kinase_PpnK-typ_C"/>
</dbReference>
<accession>A0ABX7PXV7</accession>
<keyword evidence="2 6" id="KW-0418">Kinase</keyword>
<keyword evidence="1 6" id="KW-0808">Transferase</keyword>
<keyword evidence="6" id="KW-0547">Nucleotide-binding</keyword>
<evidence type="ECO:0000256" key="4">
    <source>
        <dbReference type="ARBA" id="ARBA00023027"/>
    </source>
</evidence>
<dbReference type="InterPro" id="IPR017438">
    <property type="entry name" value="ATP-NAD_kinase_N"/>
</dbReference>
<reference evidence="7 8" key="1">
    <citation type="submission" date="2020-12" db="EMBL/GenBank/DDBJ databases">
        <authorList>
            <person name="Awala S.I."/>
            <person name="Gwak J.-H."/>
            <person name="Kim S.-J."/>
            <person name="Rhee S.-K."/>
        </authorList>
    </citation>
    <scope>NUCLEOTIDE SEQUENCE [LARGE SCALE GENOMIC DNA]</scope>
    <source>
        <strain evidence="7 8">IT5</strain>
    </source>
</reference>
<comment type="catalytic activity">
    <reaction evidence="5 6">
        <text>NAD(+) + ATP = ADP + NADP(+) + H(+)</text>
        <dbReference type="Rhea" id="RHEA:18629"/>
        <dbReference type="ChEBI" id="CHEBI:15378"/>
        <dbReference type="ChEBI" id="CHEBI:30616"/>
        <dbReference type="ChEBI" id="CHEBI:57540"/>
        <dbReference type="ChEBI" id="CHEBI:58349"/>
        <dbReference type="ChEBI" id="CHEBI:456216"/>
        <dbReference type="EC" id="2.7.1.23"/>
    </reaction>
</comment>
<feature type="binding site" evidence="6">
    <location>
        <begin position="187"/>
        <end position="192"/>
    </location>
    <ligand>
        <name>NAD(+)</name>
        <dbReference type="ChEBI" id="CHEBI:57540"/>
    </ligand>
</feature>
<feature type="active site" description="Proton acceptor" evidence="6">
    <location>
        <position position="72"/>
    </location>
</feature>
<dbReference type="PANTHER" id="PTHR20275">
    <property type="entry name" value="NAD KINASE"/>
    <property type="match status" value="1"/>
</dbReference>
<name>A0ABX7PXV7_9BACT</name>
<comment type="similarity">
    <text evidence="6">Belongs to the NAD kinase family.</text>
</comment>
<feature type="binding site" evidence="6">
    <location>
        <position position="77"/>
    </location>
    <ligand>
        <name>NAD(+)</name>
        <dbReference type="ChEBI" id="CHEBI:57540"/>
    </ligand>
</feature>
<protein>
    <recommendedName>
        <fullName evidence="6">NAD kinase</fullName>
        <ecNumber evidence="6">2.7.1.23</ecNumber>
    </recommendedName>
    <alternativeName>
        <fullName evidence="6">ATP-dependent NAD kinase</fullName>
    </alternativeName>
</protein>
<dbReference type="SUPFAM" id="SSF111331">
    <property type="entry name" value="NAD kinase/diacylglycerol kinase-like"/>
    <property type="match status" value="1"/>
</dbReference>
<dbReference type="Proteomes" id="UP000663088">
    <property type="component" value="Chromosome"/>
</dbReference>
<evidence type="ECO:0000313" key="8">
    <source>
        <dbReference type="Proteomes" id="UP000663088"/>
    </source>
</evidence>
<comment type="function">
    <text evidence="6">Involved in the regulation of the intracellular balance of NAD and NADP, and is a key enzyme in the biosynthesis of NADP. Catalyzes specifically the phosphorylation on 2'-hydroxyl of the adenosine moiety of NAD to yield NADP.</text>
</comment>
<comment type="subcellular location">
    <subcellularLocation>
        <location evidence="6">Cytoplasm</location>
    </subcellularLocation>
</comment>
<feature type="binding site" evidence="6">
    <location>
        <begin position="146"/>
        <end position="147"/>
    </location>
    <ligand>
        <name>NAD(+)</name>
        <dbReference type="ChEBI" id="CHEBI:57540"/>
    </ligand>
</feature>
<dbReference type="EC" id="2.7.1.23" evidence="6"/>
<keyword evidence="6" id="KW-0067">ATP-binding</keyword>
<dbReference type="GO" id="GO:0016301">
    <property type="term" value="F:kinase activity"/>
    <property type="evidence" value="ECO:0007669"/>
    <property type="project" value="UniProtKB-KW"/>
</dbReference>
<dbReference type="HAMAP" id="MF_00361">
    <property type="entry name" value="NAD_kinase"/>
    <property type="match status" value="1"/>
</dbReference>
<evidence type="ECO:0000256" key="1">
    <source>
        <dbReference type="ARBA" id="ARBA00022679"/>
    </source>
</evidence>
<keyword evidence="3 6" id="KW-0521">NADP</keyword>
<dbReference type="EMBL" id="CP065956">
    <property type="protein sequence ID" value="QSR87481.1"/>
    <property type="molecule type" value="Genomic_DNA"/>
</dbReference>
<feature type="binding site" evidence="6">
    <location>
        <begin position="72"/>
        <end position="73"/>
    </location>
    <ligand>
        <name>NAD(+)</name>
        <dbReference type="ChEBI" id="CHEBI:57540"/>
    </ligand>
</feature>
<proteinExistence type="inferred from homology"/>
<dbReference type="Gene3D" id="2.60.200.30">
    <property type="entry name" value="Probable inorganic polyphosphate/atp-NAD kinase, domain 2"/>
    <property type="match status" value="1"/>
</dbReference>